<proteinExistence type="predicted"/>
<dbReference type="Proteomes" id="UP000699975">
    <property type="component" value="Unassembled WGS sequence"/>
</dbReference>
<keyword evidence="2" id="KW-0812">Transmembrane</keyword>
<name>A0ABS6SIV2_9SPHN</name>
<dbReference type="RefSeq" id="WP_218315459.1">
    <property type="nucleotide sequence ID" value="NZ_JAGSPB010000001.1"/>
</dbReference>
<reference evidence="3 4" key="1">
    <citation type="submission" date="2021-04" db="EMBL/GenBank/DDBJ databases">
        <authorList>
            <person name="Pira H."/>
            <person name="Risdian C."/>
            <person name="Wink J."/>
        </authorList>
    </citation>
    <scope>NUCLEOTIDE SEQUENCE [LARGE SCALE GENOMIC DNA]</scope>
    <source>
        <strain evidence="3 4">WH131</strain>
    </source>
</reference>
<dbReference type="EMBL" id="JAGSPB010000001">
    <property type="protein sequence ID" value="MBV7264935.1"/>
    <property type="molecule type" value="Genomic_DNA"/>
</dbReference>
<sequence>MTFTVIFATIFLIAFVVIGGIVMYLSKTIDHGEARFDSSGKPMQDKQERDGPVRPARRLDTADTPDQVKNDE</sequence>
<feature type="transmembrane region" description="Helical" evidence="2">
    <location>
        <begin position="6"/>
        <end position="25"/>
    </location>
</feature>
<evidence type="ECO:0000256" key="2">
    <source>
        <dbReference type="SAM" id="Phobius"/>
    </source>
</evidence>
<keyword evidence="2" id="KW-1133">Transmembrane helix</keyword>
<evidence type="ECO:0000313" key="3">
    <source>
        <dbReference type="EMBL" id="MBV7264935.1"/>
    </source>
</evidence>
<protein>
    <submittedName>
        <fullName evidence="3">Uncharacterized protein</fullName>
    </submittedName>
</protein>
<comment type="caution">
    <text evidence="3">The sequence shown here is derived from an EMBL/GenBank/DDBJ whole genome shotgun (WGS) entry which is preliminary data.</text>
</comment>
<gene>
    <name evidence="3" type="ORF">KCG45_01935</name>
</gene>
<keyword evidence="2" id="KW-0472">Membrane</keyword>
<accession>A0ABS6SIV2</accession>
<feature type="region of interest" description="Disordered" evidence="1">
    <location>
        <begin position="34"/>
        <end position="72"/>
    </location>
</feature>
<evidence type="ECO:0000256" key="1">
    <source>
        <dbReference type="SAM" id="MobiDB-lite"/>
    </source>
</evidence>
<evidence type="ECO:0000313" key="4">
    <source>
        <dbReference type="Proteomes" id="UP000699975"/>
    </source>
</evidence>
<keyword evidence="4" id="KW-1185">Reference proteome</keyword>
<organism evidence="3 4">
    <name type="scientific">Erythrobacter ani</name>
    <dbReference type="NCBI Taxonomy" id="2827235"/>
    <lineage>
        <taxon>Bacteria</taxon>
        <taxon>Pseudomonadati</taxon>
        <taxon>Pseudomonadota</taxon>
        <taxon>Alphaproteobacteria</taxon>
        <taxon>Sphingomonadales</taxon>
        <taxon>Erythrobacteraceae</taxon>
        <taxon>Erythrobacter/Porphyrobacter group</taxon>
        <taxon>Erythrobacter</taxon>
    </lineage>
</organism>